<keyword evidence="2" id="KW-1185">Reference proteome</keyword>
<evidence type="ECO:0000313" key="2">
    <source>
        <dbReference type="Proteomes" id="UP000221243"/>
    </source>
</evidence>
<dbReference type="EMBL" id="AP017972">
    <property type="protein sequence ID" value="BAW98345.1"/>
    <property type="molecule type" value="Genomic_DNA"/>
</dbReference>
<dbReference type="RefSeq" id="YP_009599423.1">
    <property type="nucleotide sequence ID" value="NC_041916.1"/>
</dbReference>
<dbReference type="KEGG" id="vg:40075152"/>
<sequence length="118" mass="13460">MADFIERRQLTHFTGIDQGPLLHTFFVLAYENVVSWGREQAVELAKGNMLVQVLENLIRLDLVDDFPWLTTEHELKALGVILVEAMDELLVGNTIVNYLPVPNTKVPRGMIVECLREQ</sequence>
<name>A0A1Q2U2Z3_9CAUD</name>
<evidence type="ECO:0000313" key="1">
    <source>
        <dbReference type="EMBL" id="BAW98345.1"/>
    </source>
</evidence>
<proteinExistence type="predicted"/>
<dbReference type="OrthoDB" id="36587at10239"/>
<protein>
    <submittedName>
        <fullName evidence="1">Uncharacterized protein</fullName>
    </submittedName>
</protein>
<accession>A0A1Q2U2Z3</accession>
<reference evidence="1 2" key="1">
    <citation type="submission" date="2017-01" db="EMBL/GenBank/DDBJ databases">
        <title>Complete Genome Sequence of Vibrio Parahaemolyticus Bacteriophage pTD1.</title>
        <authorList>
            <person name="Midorikawa Y."/>
            <person name="Sano M."/>
        </authorList>
    </citation>
    <scope>NUCLEOTIDE SEQUENCE [LARGE SCALE GENOMIC DNA]</scope>
    <source>
        <strain evidence="1">PTD1</strain>
    </source>
</reference>
<dbReference type="Proteomes" id="UP000221243">
    <property type="component" value="Segment"/>
</dbReference>
<organism evidence="1 2">
    <name type="scientific">Vibrio phage pTD1</name>
    <dbReference type="NCBI Taxonomy" id="1938577"/>
    <lineage>
        <taxon>Viruses</taxon>
        <taxon>Duplodnaviria</taxon>
        <taxon>Heunggongvirae</taxon>
        <taxon>Uroviricota</taxon>
        <taxon>Caudoviricetes</taxon>
        <taxon>Chimalliviridae</taxon>
        <taxon>Gorgonvirinae</taxon>
        <taxon>Tidunavirus</taxon>
        <taxon>Tidunavirus pTD1</taxon>
    </lineage>
</organism>
<dbReference type="GeneID" id="40075152"/>